<feature type="transmembrane region" description="Helical" evidence="5">
    <location>
        <begin position="126"/>
        <end position="146"/>
    </location>
</feature>
<accession>A0A8S3QEP8</accession>
<dbReference type="InterPro" id="IPR005178">
    <property type="entry name" value="Ostalpha/TMEM184C"/>
</dbReference>
<keyword evidence="2 5" id="KW-0812">Transmembrane</keyword>
<keyword evidence="4 5" id="KW-0472">Membrane</keyword>
<evidence type="ECO:0000313" key="7">
    <source>
        <dbReference type="Proteomes" id="UP000683360"/>
    </source>
</evidence>
<proteinExistence type="predicted"/>
<keyword evidence="3 5" id="KW-1133">Transmembrane helix</keyword>
<dbReference type="AlphaFoldDB" id="A0A8S3QEP8"/>
<reference evidence="6" key="1">
    <citation type="submission" date="2021-03" db="EMBL/GenBank/DDBJ databases">
        <authorList>
            <person name="Bekaert M."/>
        </authorList>
    </citation>
    <scope>NUCLEOTIDE SEQUENCE</scope>
</reference>
<evidence type="ECO:0000256" key="4">
    <source>
        <dbReference type="ARBA" id="ARBA00023136"/>
    </source>
</evidence>
<feature type="transmembrane region" description="Helical" evidence="5">
    <location>
        <begin position="290"/>
        <end position="315"/>
    </location>
</feature>
<comment type="caution">
    <text evidence="6">The sequence shown here is derived from an EMBL/GenBank/DDBJ whole genome shotgun (WGS) entry which is preliminary data.</text>
</comment>
<comment type="subcellular location">
    <subcellularLocation>
        <location evidence="1">Membrane</location>
        <topology evidence="1">Multi-pass membrane protein</topology>
    </subcellularLocation>
</comment>
<dbReference type="OrthoDB" id="5832279at2759"/>
<dbReference type="Proteomes" id="UP000683360">
    <property type="component" value="Unassembled WGS sequence"/>
</dbReference>
<organism evidence="6 7">
    <name type="scientific">Mytilus edulis</name>
    <name type="common">Blue mussel</name>
    <dbReference type="NCBI Taxonomy" id="6550"/>
    <lineage>
        <taxon>Eukaryota</taxon>
        <taxon>Metazoa</taxon>
        <taxon>Spiralia</taxon>
        <taxon>Lophotrochozoa</taxon>
        <taxon>Mollusca</taxon>
        <taxon>Bivalvia</taxon>
        <taxon>Autobranchia</taxon>
        <taxon>Pteriomorphia</taxon>
        <taxon>Mytilida</taxon>
        <taxon>Mytiloidea</taxon>
        <taxon>Mytilidae</taxon>
        <taxon>Mytilinae</taxon>
        <taxon>Mytilus</taxon>
    </lineage>
</organism>
<feature type="transmembrane region" description="Helical" evidence="5">
    <location>
        <begin position="89"/>
        <end position="114"/>
    </location>
</feature>
<evidence type="ECO:0000256" key="1">
    <source>
        <dbReference type="ARBA" id="ARBA00004141"/>
    </source>
</evidence>
<sequence>MDYLNSSQGMVHVSLFNPTSKDIMLFKGTHIAVFVPVLNIGNSVEVEDENEDAIKPAITVGGRYSRMSNCSNEFPTTGVLYDELTVGELVPGLIGCALAVIVIGIYFEEIWFILHHYPHKTQRTKFICLLGLYPVVCITSSFAVLIPRATFLCELVAATYLSFCILLFVNMIVSYFGGTKNLLYVMSDEKMPFRVPPCCCLFCFNDLPFNRKYLRIATIMVLQITIIKPVSLFIAAVLWTDDQYTPGDESAPKNGVFYTNLTGMISTIAGIWGIAIIYRSTRPKLPAYRIGLKFIGLQLVLIFLNLQFGIISLLARNDIPECSGTRDSLVRGYRLHHTMLVYEAFLVSILARFAYRRLEPELLSKLELENEVQKTDDNKATGNV</sequence>
<gene>
    <name evidence="6" type="ORF">MEDL_9011</name>
</gene>
<feature type="transmembrane region" description="Helical" evidence="5">
    <location>
        <begin position="158"/>
        <end position="177"/>
    </location>
</feature>
<protein>
    <submittedName>
        <fullName evidence="6">OSTALPHA</fullName>
    </submittedName>
</protein>
<keyword evidence="7" id="KW-1185">Reference proteome</keyword>
<dbReference type="GO" id="GO:0016020">
    <property type="term" value="C:membrane"/>
    <property type="evidence" value="ECO:0007669"/>
    <property type="project" value="UniProtKB-SubCell"/>
</dbReference>
<evidence type="ECO:0000256" key="2">
    <source>
        <dbReference type="ARBA" id="ARBA00022692"/>
    </source>
</evidence>
<evidence type="ECO:0000313" key="6">
    <source>
        <dbReference type="EMBL" id="CAG2193932.1"/>
    </source>
</evidence>
<feature type="transmembrane region" description="Helical" evidence="5">
    <location>
        <begin position="216"/>
        <end position="237"/>
    </location>
</feature>
<dbReference type="SMART" id="SM01417">
    <property type="entry name" value="Solute_trans_a"/>
    <property type="match status" value="1"/>
</dbReference>
<dbReference type="Pfam" id="PF03619">
    <property type="entry name" value="Solute_trans_a"/>
    <property type="match status" value="1"/>
</dbReference>
<feature type="transmembrane region" description="Helical" evidence="5">
    <location>
        <begin position="335"/>
        <end position="355"/>
    </location>
</feature>
<evidence type="ECO:0000256" key="3">
    <source>
        <dbReference type="ARBA" id="ARBA00022989"/>
    </source>
</evidence>
<name>A0A8S3QEP8_MYTED</name>
<feature type="transmembrane region" description="Helical" evidence="5">
    <location>
        <begin position="257"/>
        <end position="278"/>
    </location>
</feature>
<dbReference type="PANTHER" id="PTHR23423">
    <property type="entry name" value="ORGANIC SOLUTE TRANSPORTER-RELATED"/>
    <property type="match status" value="1"/>
</dbReference>
<evidence type="ECO:0000256" key="5">
    <source>
        <dbReference type="SAM" id="Phobius"/>
    </source>
</evidence>
<dbReference type="EMBL" id="CAJPWZ010000467">
    <property type="protein sequence ID" value="CAG2193932.1"/>
    <property type="molecule type" value="Genomic_DNA"/>
</dbReference>